<dbReference type="InterPro" id="IPR011009">
    <property type="entry name" value="Kinase-like_dom_sf"/>
</dbReference>
<dbReference type="InterPro" id="IPR000719">
    <property type="entry name" value="Prot_kinase_dom"/>
</dbReference>
<dbReference type="PROSITE" id="PS00107">
    <property type="entry name" value="PROTEIN_KINASE_ATP"/>
    <property type="match status" value="1"/>
</dbReference>
<dbReference type="PANTHER" id="PTHR43102:SF2">
    <property type="entry name" value="GAF DOMAIN-CONTAINING PROTEIN"/>
    <property type="match status" value="1"/>
</dbReference>
<feature type="domain" description="Protein kinase" evidence="2">
    <location>
        <begin position="514"/>
        <end position="795"/>
    </location>
</feature>
<organism evidence="3 4">
    <name type="scientific">Effrenium voratum</name>
    <dbReference type="NCBI Taxonomy" id="2562239"/>
    <lineage>
        <taxon>Eukaryota</taxon>
        <taxon>Sar</taxon>
        <taxon>Alveolata</taxon>
        <taxon>Dinophyceae</taxon>
        <taxon>Suessiales</taxon>
        <taxon>Symbiodiniaceae</taxon>
        <taxon>Effrenium</taxon>
    </lineage>
</organism>
<dbReference type="InterPro" id="IPR011333">
    <property type="entry name" value="SKP1/BTB/POZ_sf"/>
</dbReference>
<dbReference type="SMART" id="SM00225">
    <property type="entry name" value="BTB"/>
    <property type="match status" value="1"/>
</dbReference>
<evidence type="ECO:0000313" key="4">
    <source>
        <dbReference type="Proteomes" id="UP001178507"/>
    </source>
</evidence>
<dbReference type="SUPFAM" id="SSF54695">
    <property type="entry name" value="POZ domain"/>
    <property type="match status" value="1"/>
</dbReference>
<dbReference type="Pfam" id="PF02214">
    <property type="entry name" value="BTB_2"/>
    <property type="match status" value="1"/>
</dbReference>
<accession>A0AA36ISN8</accession>
<protein>
    <recommendedName>
        <fullName evidence="2">Protein kinase domain-containing protein</fullName>
    </recommendedName>
</protein>
<keyword evidence="1" id="KW-0547">Nucleotide-binding</keyword>
<dbReference type="SUPFAM" id="SSF55781">
    <property type="entry name" value="GAF domain-like"/>
    <property type="match status" value="1"/>
</dbReference>
<comment type="caution">
    <text evidence="3">The sequence shown here is derived from an EMBL/GenBank/DDBJ whole genome shotgun (WGS) entry which is preliminary data.</text>
</comment>
<dbReference type="GO" id="GO:0005524">
    <property type="term" value="F:ATP binding"/>
    <property type="evidence" value="ECO:0007669"/>
    <property type="project" value="UniProtKB-UniRule"/>
</dbReference>
<dbReference type="GO" id="GO:0004672">
    <property type="term" value="F:protein kinase activity"/>
    <property type="evidence" value="ECO:0007669"/>
    <property type="project" value="InterPro"/>
</dbReference>
<dbReference type="Gene3D" id="3.30.450.40">
    <property type="match status" value="1"/>
</dbReference>
<keyword evidence="4" id="KW-1185">Reference proteome</keyword>
<dbReference type="Proteomes" id="UP001178507">
    <property type="component" value="Unassembled WGS sequence"/>
</dbReference>
<proteinExistence type="predicted"/>
<dbReference type="Pfam" id="PF07714">
    <property type="entry name" value="PK_Tyr_Ser-Thr"/>
    <property type="match status" value="1"/>
</dbReference>
<dbReference type="PANTHER" id="PTHR43102">
    <property type="entry name" value="SLR1143 PROTEIN"/>
    <property type="match status" value="1"/>
</dbReference>
<dbReference type="AlphaFoldDB" id="A0AA36ISN8"/>
<name>A0AA36ISN8_9DINO</name>
<reference evidence="3" key="1">
    <citation type="submission" date="2023-08" db="EMBL/GenBank/DDBJ databases">
        <authorList>
            <person name="Chen Y."/>
            <person name="Shah S."/>
            <person name="Dougan E. K."/>
            <person name="Thang M."/>
            <person name="Chan C."/>
        </authorList>
    </citation>
    <scope>NUCLEOTIDE SEQUENCE</scope>
</reference>
<dbReference type="InterPro" id="IPR017441">
    <property type="entry name" value="Protein_kinase_ATP_BS"/>
</dbReference>
<dbReference type="InterPro" id="IPR000210">
    <property type="entry name" value="BTB/POZ_dom"/>
</dbReference>
<feature type="binding site" evidence="1">
    <location>
        <position position="541"/>
    </location>
    <ligand>
        <name>ATP</name>
        <dbReference type="ChEBI" id="CHEBI:30616"/>
    </ligand>
</feature>
<gene>
    <name evidence="3" type="ORF">EVOR1521_LOCUS17315</name>
</gene>
<dbReference type="Pfam" id="PF01590">
    <property type="entry name" value="GAF"/>
    <property type="match status" value="1"/>
</dbReference>
<sequence>MACCPCVPSKTPSNRVHLDVGGQRFTTARVTLTAGRAAGSKLAELVAGTPEADGVYFLDRDGEMFLHVLNYLRHGPELFVPPESNSSRLSLRNEAKMLQLPELARMMEEEYAPHQYAVFESDVYQGAPIPRNEKERIAKLRSLEVVDTENVNTDFDNITRCVAAILQVPICLVSLVAEDKQWFKSKTGLEADETSRASSFCAYTLLPEALEDSAVLVVTDARRDVRFMRNPLVLGEPYIQFYAGCPLVTSEGLRIGSLCAIDRVPRHPAPSELGLLINFGYLTVQLLEERHLKLDEESEGEGELQWRGGRQRAEAMVDGRKMAVALVWARPDSMDWPLIYANKVWTQLTGVTVVSPCKFPDRAEISAPGAAGSVESFWDHVRMASADPGQVLELWKMVSAAMAPPPGGRDLRQVGFGTSLQAKRGKARLTARFSPAELPLSENAAVVKNHGLEASRERWQRPKGWADGHWCFVQMVQQKEPEKLPPIVVKQEEPLKVKEETVSMKPPTAPFEDVRLLRLVGQGSFGSVYFSLWSGAAVAVKVIKTVVPTGKSEEVAKTPHFEALLSVTISHPNLVQTFKHGGRVIEMNSEEKAVASMHETWIVQEWCDGGTLRANCKMPRNEDVAFLEAMQICIEISRAGQYLHDIGLIHGDLTANNVLLKSMPVAKGYVCKVCDFGLARVLGESKDIITNTLGTVTHMPPELLSVSEKCSLTQKADVYALGIIAYQVITGQQPFAGMSPPQVVIQVARGRRPSLPPIPAAIEQRFTEVFKSTLSAKPQDRPSFNDLVKFLTGLLHDLGGDEGQDGEGFYP</sequence>
<evidence type="ECO:0000256" key="1">
    <source>
        <dbReference type="PROSITE-ProRule" id="PRU10141"/>
    </source>
</evidence>
<evidence type="ECO:0000313" key="3">
    <source>
        <dbReference type="EMBL" id="CAJ1392147.1"/>
    </source>
</evidence>
<dbReference type="GO" id="GO:0051260">
    <property type="term" value="P:protein homooligomerization"/>
    <property type="evidence" value="ECO:0007669"/>
    <property type="project" value="InterPro"/>
</dbReference>
<dbReference type="InterPro" id="IPR029016">
    <property type="entry name" value="GAF-like_dom_sf"/>
</dbReference>
<dbReference type="PROSITE" id="PS50011">
    <property type="entry name" value="PROTEIN_KINASE_DOM"/>
    <property type="match status" value="1"/>
</dbReference>
<dbReference type="InterPro" id="IPR008266">
    <property type="entry name" value="Tyr_kinase_AS"/>
</dbReference>
<dbReference type="InterPro" id="IPR003131">
    <property type="entry name" value="T1-type_BTB"/>
</dbReference>
<dbReference type="InterPro" id="IPR003018">
    <property type="entry name" value="GAF"/>
</dbReference>
<evidence type="ECO:0000259" key="2">
    <source>
        <dbReference type="PROSITE" id="PS50011"/>
    </source>
</evidence>
<dbReference type="Gene3D" id="3.30.710.10">
    <property type="entry name" value="Potassium Channel Kv1.1, Chain A"/>
    <property type="match status" value="1"/>
</dbReference>
<dbReference type="InterPro" id="IPR001245">
    <property type="entry name" value="Ser-Thr/Tyr_kinase_cat_dom"/>
</dbReference>
<dbReference type="PROSITE" id="PS00109">
    <property type="entry name" value="PROTEIN_KINASE_TYR"/>
    <property type="match status" value="1"/>
</dbReference>
<keyword evidence="1" id="KW-0067">ATP-binding</keyword>
<dbReference type="Gene3D" id="1.10.510.10">
    <property type="entry name" value="Transferase(Phosphotransferase) domain 1"/>
    <property type="match status" value="1"/>
</dbReference>
<dbReference type="SUPFAM" id="SSF56112">
    <property type="entry name" value="Protein kinase-like (PK-like)"/>
    <property type="match status" value="1"/>
</dbReference>
<dbReference type="EMBL" id="CAUJNA010002269">
    <property type="protein sequence ID" value="CAJ1392147.1"/>
    <property type="molecule type" value="Genomic_DNA"/>
</dbReference>